<evidence type="ECO:0000256" key="7">
    <source>
        <dbReference type="ARBA" id="ARBA00022842"/>
    </source>
</evidence>
<dbReference type="Pfam" id="PF00365">
    <property type="entry name" value="PFK"/>
    <property type="match status" value="1"/>
</dbReference>
<dbReference type="InterPro" id="IPR050929">
    <property type="entry name" value="PFKA"/>
</dbReference>
<dbReference type="GO" id="GO:0006002">
    <property type="term" value="P:fructose 6-phosphate metabolic process"/>
    <property type="evidence" value="ECO:0007669"/>
    <property type="project" value="InterPro"/>
</dbReference>
<gene>
    <name evidence="11" type="ORF">ASZ90_005705</name>
</gene>
<dbReference type="SUPFAM" id="SSF53784">
    <property type="entry name" value="Phosphofructokinase"/>
    <property type="match status" value="1"/>
</dbReference>
<evidence type="ECO:0000256" key="3">
    <source>
        <dbReference type="ARBA" id="ARBA00022723"/>
    </source>
</evidence>
<feature type="domain" description="Phosphofructokinase" evidence="10">
    <location>
        <begin position="71"/>
        <end position="379"/>
    </location>
</feature>
<dbReference type="UniPathway" id="UPA00109">
    <property type="reaction ID" value="UER00182"/>
</dbReference>
<accession>A0A0W8FUG3</accession>
<keyword evidence="6" id="KW-0067">ATP-binding</keyword>
<dbReference type="GO" id="GO:0005524">
    <property type="term" value="F:ATP binding"/>
    <property type="evidence" value="ECO:0007669"/>
    <property type="project" value="UniProtKB-KW"/>
</dbReference>
<reference evidence="11" key="1">
    <citation type="journal article" date="2015" name="Proc. Natl. Acad. Sci. U.S.A.">
        <title>Networks of energetic and metabolic interactions define dynamics in microbial communities.</title>
        <authorList>
            <person name="Embree M."/>
            <person name="Liu J.K."/>
            <person name="Al-Bassam M.M."/>
            <person name="Zengler K."/>
        </authorList>
    </citation>
    <scope>NUCLEOTIDE SEQUENCE</scope>
</reference>
<dbReference type="GO" id="GO:0046872">
    <property type="term" value="F:metal ion binding"/>
    <property type="evidence" value="ECO:0007669"/>
    <property type="project" value="UniProtKB-KW"/>
</dbReference>
<keyword evidence="7" id="KW-0460">Magnesium</keyword>
<dbReference type="GO" id="GO:0003872">
    <property type="term" value="F:6-phosphofructokinase activity"/>
    <property type="evidence" value="ECO:0007669"/>
    <property type="project" value="UniProtKB-EC"/>
</dbReference>
<evidence type="ECO:0000256" key="9">
    <source>
        <dbReference type="ARBA" id="ARBA00048070"/>
    </source>
</evidence>
<keyword evidence="2 11" id="KW-0808">Transferase</keyword>
<dbReference type="PIRSF" id="PIRSF000534">
    <property type="entry name" value="PPi_PFK_TP0108"/>
    <property type="match status" value="1"/>
</dbReference>
<dbReference type="FunFam" id="3.40.50.450:FF:000002">
    <property type="entry name" value="ATP-dependent 6-phosphofructokinase"/>
    <property type="match status" value="1"/>
</dbReference>
<dbReference type="GO" id="GO:0005737">
    <property type="term" value="C:cytoplasm"/>
    <property type="evidence" value="ECO:0007669"/>
    <property type="project" value="UniProtKB-ARBA"/>
</dbReference>
<sequence length="432" mass="47391">MKYDFSIKNLGKRLIKSPLNISNFTNDQKRLLFNSHLDNYLSYSDKKGRPLSVELAGPRDKIFFNPLRTKAAIVTCGGICPGINDVIRSITMTLFYSYNVTEIVGVKYGLRGLNPVYKLKFVKLSPDTVKDITSIGGSILSTSRGPQDPVKIVDLLSGSKINILFCIGGSGTIRAAEQITAEVTKRKLKIAVVCVPKTIDNDLDLIQKSFGFDTAIDKTVEAIKSAHVEAKGAFNGIVLIKIMGRFSGHIACHAALAQNDTNFVLIPEVPFDLQGQNGFLSLLKKRIILKGHAVILVAEGAGQDIMRKKSFPVEKDPSGNIRLLDIGLFLKNAIEDYFKKNGQEINLKYIEPSYLIRSVPANASDSIYCNSLGQYAVHAAMSGKTGILVALMKDEYVHLPLNAVGSNRKIDSQNNIWLRALETTGQPASMKN</sequence>
<dbReference type="EMBL" id="LNQE01000845">
    <property type="protein sequence ID" value="KUG24492.1"/>
    <property type="molecule type" value="Genomic_DNA"/>
</dbReference>
<dbReference type="PANTHER" id="PTHR45770">
    <property type="entry name" value="ATP-DEPENDENT 6-PHOSPHOFRUCTOKINASE 1"/>
    <property type="match status" value="1"/>
</dbReference>
<keyword evidence="8" id="KW-0324">Glycolysis</keyword>
<comment type="cofactor">
    <cofactor evidence="1">
        <name>Mg(2+)</name>
        <dbReference type="ChEBI" id="CHEBI:18420"/>
    </cofactor>
</comment>
<evidence type="ECO:0000313" key="11">
    <source>
        <dbReference type="EMBL" id="KUG24492.1"/>
    </source>
</evidence>
<evidence type="ECO:0000256" key="4">
    <source>
        <dbReference type="ARBA" id="ARBA00022741"/>
    </source>
</evidence>
<proteinExistence type="predicted"/>
<keyword evidence="5" id="KW-0418">Kinase</keyword>
<keyword evidence="4" id="KW-0547">Nucleotide-binding</keyword>
<dbReference type="InterPro" id="IPR022953">
    <property type="entry name" value="ATP_PFK"/>
</dbReference>
<dbReference type="InterPro" id="IPR000023">
    <property type="entry name" value="Phosphofructokinase_dom"/>
</dbReference>
<evidence type="ECO:0000256" key="8">
    <source>
        <dbReference type="ARBA" id="ARBA00023152"/>
    </source>
</evidence>
<evidence type="ECO:0000259" key="10">
    <source>
        <dbReference type="Pfam" id="PF00365"/>
    </source>
</evidence>
<organism evidence="11">
    <name type="scientific">hydrocarbon metagenome</name>
    <dbReference type="NCBI Taxonomy" id="938273"/>
    <lineage>
        <taxon>unclassified sequences</taxon>
        <taxon>metagenomes</taxon>
        <taxon>ecological metagenomes</taxon>
    </lineage>
</organism>
<dbReference type="Gene3D" id="3.40.50.450">
    <property type="match status" value="1"/>
</dbReference>
<comment type="caution">
    <text evidence="11">The sequence shown here is derived from an EMBL/GenBank/DDBJ whole genome shotgun (WGS) entry which is preliminary data.</text>
</comment>
<dbReference type="EC" id="2.7.1.90" evidence="11"/>
<comment type="catalytic activity">
    <reaction evidence="9">
        <text>beta-D-fructose 6-phosphate + ATP = beta-D-fructose 1,6-bisphosphate + ADP + H(+)</text>
        <dbReference type="Rhea" id="RHEA:16109"/>
        <dbReference type="ChEBI" id="CHEBI:15378"/>
        <dbReference type="ChEBI" id="CHEBI:30616"/>
        <dbReference type="ChEBI" id="CHEBI:32966"/>
        <dbReference type="ChEBI" id="CHEBI:57634"/>
        <dbReference type="ChEBI" id="CHEBI:456216"/>
        <dbReference type="EC" id="2.7.1.11"/>
    </reaction>
</comment>
<evidence type="ECO:0000256" key="1">
    <source>
        <dbReference type="ARBA" id="ARBA00001946"/>
    </source>
</evidence>
<keyword evidence="3" id="KW-0479">Metal-binding</keyword>
<dbReference type="InterPro" id="IPR012004">
    <property type="entry name" value="PyroP-dep_PFK_TP0108"/>
</dbReference>
<protein>
    <submittedName>
        <fullName evidence="11">Pyrophosphate--fructose 6-phosphate 1-phosphotransferase, alpha subunit</fullName>
        <ecNumber evidence="11">2.7.1.90</ecNumber>
    </submittedName>
</protein>
<evidence type="ECO:0000256" key="2">
    <source>
        <dbReference type="ARBA" id="ARBA00022679"/>
    </source>
</evidence>
<evidence type="ECO:0000256" key="5">
    <source>
        <dbReference type="ARBA" id="ARBA00022777"/>
    </source>
</evidence>
<dbReference type="AlphaFoldDB" id="A0A0W8FUG3"/>
<evidence type="ECO:0000256" key="6">
    <source>
        <dbReference type="ARBA" id="ARBA00022840"/>
    </source>
</evidence>
<dbReference type="PRINTS" id="PR00476">
    <property type="entry name" value="PHFRCTKINASE"/>
</dbReference>
<dbReference type="NCBIfam" id="NF005301">
    <property type="entry name" value="PRK06830.1"/>
    <property type="match status" value="1"/>
</dbReference>
<name>A0A0W8FUG3_9ZZZZ</name>
<dbReference type="GO" id="GO:0047334">
    <property type="term" value="F:diphosphate-fructose-6-phosphate 1-phosphotransferase activity"/>
    <property type="evidence" value="ECO:0007669"/>
    <property type="project" value="UniProtKB-EC"/>
</dbReference>
<dbReference type="InterPro" id="IPR035966">
    <property type="entry name" value="PKF_sf"/>
</dbReference>